<evidence type="ECO:0000256" key="1">
    <source>
        <dbReference type="SAM" id="MobiDB-lite"/>
    </source>
</evidence>
<sequence>MKQITRIAAACFAAAAAGLLSLNAVAADAQKKPDGVSAATKQAPAEKPDAISGATKKRESHSGAIKLTETAEGQKLLREMVRDFIYTGDTVFDGHKVKGGRQMFAIGTADLNTPEVITAELTPDYNEATGKFVFYGTTAKDSGKILRASRSGTGLSVAWVKQLRPNELKNYGWNYYDSYGISFKGDLKVYRGRDLTGDEAHDRPILDHLSHVMDRGLTTIKEWSLIWKFSPTLKGKALQDAKDREIRDFLTYEDVYEVIPTSMIVIDYFARPLMVNPNNAFVYKQYAINSNEKGFNLLKSKGYKAALRDTNCANVMLEPERSRYTFFDQRYPRTSPMNLLNRLSAYKNKAVFGSAKPANGAKPTADGLKIVENQYNNKGQMSTKAEVDQAVKAAEGKKKTYFWVDESKRASMPDRYMVTYTGRDSNGKAYRVDLPNWNRWFVLHPNNVCGIATRQTIEFNK</sequence>
<evidence type="ECO:0000256" key="2">
    <source>
        <dbReference type="SAM" id="SignalP"/>
    </source>
</evidence>
<reference evidence="3 4" key="1">
    <citation type="submission" date="2022-02" db="EMBL/GenBank/DDBJ databases">
        <title>Mesosutterella porci, a novel member of the family Sutterellaceae from pig feces.</title>
        <authorList>
            <person name="Wylensek D."/>
            <person name="Clavel T."/>
        </authorList>
    </citation>
    <scope>NUCLEOTIDE SEQUENCE [LARGE SCALE GENOMIC DNA]</scope>
    <source>
        <strain evidence="4">oilRF-744-wt-GAM-9</strain>
    </source>
</reference>
<name>A0ABS9MNE4_9BURK</name>
<proteinExistence type="predicted"/>
<dbReference type="Proteomes" id="UP001297600">
    <property type="component" value="Unassembled WGS sequence"/>
</dbReference>
<gene>
    <name evidence="3" type="ORF">MAF45_01585</name>
</gene>
<organism evidence="3 4">
    <name type="scientific">Mesosutterella porci</name>
    <dbReference type="NCBI Taxonomy" id="2915351"/>
    <lineage>
        <taxon>Bacteria</taxon>
        <taxon>Pseudomonadati</taxon>
        <taxon>Pseudomonadota</taxon>
        <taxon>Betaproteobacteria</taxon>
        <taxon>Burkholderiales</taxon>
        <taxon>Sutterellaceae</taxon>
        <taxon>Mesosutterella</taxon>
    </lineage>
</organism>
<protein>
    <submittedName>
        <fullName evidence="3">Uncharacterized protein</fullName>
    </submittedName>
</protein>
<evidence type="ECO:0000313" key="4">
    <source>
        <dbReference type="Proteomes" id="UP001297600"/>
    </source>
</evidence>
<feature type="chain" id="PRO_5047370863" evidence="2">
    <location>
        <begin position="27"/>
        <end position="461"/>
    </location>
</feature>
<dbReference type="RefSeq" id="WP_237977800.1">
    <property type="nucleotide sequence ID" value="NZ_JAKNCT010000001.1"/>
</dbReference>
<dbReference type="EMBL" id="JAKNCT010000001">
    <property type="protein sequence ID" value="MCG5030148.1"/>
    <property type="molecule type" value="Genomic_DNA"/>
</dbReference>
<comment type="caution">
    <text evidence="3">The sequence shown here is derived from an EMBL/GenBank/DDBJ whole genome shotgun (WGS) entry which is preliminary data.</text>
</comment>
<feature type="signal peptide" evidence="2">
    <location>
        <begin position="1"/>
        <end position="26"/>
    </location>
</feature>
<feature type="region of interest" description="Disordered" evidence="1">
    <location>
        <begin position="36"/>
        <end position="65"/>
    </location>
</feature>
<keyword evidence="2" id="KW-0732">Signal</keyword>
<accession>A0ABS9MNE4</accession>
<evidence type="ECO:0000313" key="3">
    <source>
        <dbReference type="EMBL" id="MCG5030148.1"/>
    </source>
</evidence>
<keyword evidence="4" id="KW-1185">Reference proteome</keyword>